<evidence type="ECO:0000259" key="5">
    <source>
        <dbReference type="SMART" id="SM01186"/>
    </source>
</evidence>
<dbReference type="InterPro" id="IPR016650">
    <property type="entry name" value="eIF3e"/>
</dbReference>
<evidence type="ECO:0000313" key="6">
    <source>
        <dbReference type="EMBL" id="KAE8098731.1"/>
    </source>
</evidence>
<accession>A0A5N6RH60</accession>
<feature type="domain" description="Eukaryotic translation initiation factor 3 subunit E N-terminal" evidence="5">
    <location>
        <begin position="5"/>
        <end position="124"/>
    </location>
</feature>
<keyword evidence="1 4" id="KW-0963">Cytoplasm</keyword>
<dbReference type="InterPro" id="IPR036390">
    <property type="entry name" value="WH_DNA-bd_sf"/>
</dbReference>
<keyword evidence="7" id="KW-1185">Reference proteome</keyword>
<dbReference type="AlphaFoldDB" id="A0A5N6RH60"/>
<dbReference type="Pfam" id="PF09440">
    <property type="entry name" value="eIF3_N"/>
    <property type="match status" value="1"/>
</dbReference>
<name>A0A5N6RH60_9ROSI</name>
<dbReference type="HAMAP" id="MF_03004">
    <property type="entry name" value="eIF3e"/>
    <property type="match status" value="1"/>
</dbReference>
<dbReference type="GO" id="GO:0016282">
    <property type="term" value="C:eukaryotic 43S preinitiation complex"/>
    <property type="evidence" value="ECO:0007669"/>
    <property type="project" value="UniProtKB-UniRule"/>
</dbReference>
<keyword evidence="2 4" id="KW-0396">Initiation factor</keyword>
<dbReference type="Pfam" id="PF21357">
    <property type="entry name" value="EIF3E_C"/>
    <property type="match status" value="1"/>
</dbReference>
<dbReference type="PANTHER" id="PTHR10317">
    <property type="entry name" value="EUKARYOTIC TRANSLATION INITIATION FACTOR 3 SUBUNIT E"/>
    <property type="match status" value="1"/>
</dbReference>
<evidence type="ECO:0000256" key="3">
    <source>
        <dbReference type="ARBA" id="ARBA00022917"/>
    </source>
</evidence>
<evidence type="ECO:0000256" key="2">
    <source>
        <dbReference type="ARBA" id="ARBA00022540"/>
    </source>
</evidence>
<gene>
    <name evidence="6" type="ORF">FH972_016772</name>
</gene>
<proteinExistence type="inferred from homology"/>
<evidence type="ECO:0000313" key="7">
    <source>
        <dbReference type="Proteomes" id="UP000327013"/>
    </source>
</evidence>
<comment type="function">
    <text evidence="4">Component of the eukaryotic translation initiation factor 3 (eIF-3) complex, which is involved in protein synthesis of a specialized repertoire of mRNAs and, together with other initiation factors, stimulates binding of mRNA and methionyl-tRNAi to the 40S ribosome. The eIF-3 complex specifically targets and initiates translation of a subset of mRNAs involved in cell proliferation.</text>
</comment>
<protein>
    <recommendedName>
        <fullName evidence="4">Eukaryotic translation initiation factor 3 subunit E</fullName>
        <shortName evidence="4">eIF3e</shortName>
    </recommendedName>
    <alternativeName>
        <fullName evidence="4">Eukaryotic translation initiation factor 3 subunit 6</fullName>
    </alternativeName>
</protein>
<dbReference type="SUPFAM" id="SSF46785">
    <property type="entry name" value="Winged helix' DNA-binding domain"/>
    <property type="match status" value="1"/>
</dbReference>
<dbReference type="Pfam" id="PF01399">
    <property type="entry name" value="PCI"/>
    <property type="match status" value="1"/>
</dbReference>
<dbReference type="InterPro" id="IPR019010">
    <property type="entry name" value="eIF3e_N"/>
</dbReference>
<keyword evidence="3 4" id="KW-0648">Protein biosynthesis</keyword>
<dbReference type="GO" id="GO:0071540">
    <property type="term" value="C:eukaryotic translation initiation factor 3 complex, eIF3e"/>
    <property type="evidence" value="ECO:0007669"/>
    <property type="project" value="UniProtKB-UniRule"/>
</dbReference>
<dbReference type="Proteomes" id="UP000327013">
    <property type="component" value="Chromosome 7"/>
</dbReference>
<evidence type="ECO:0000256" key="4">
    <source>
        <dbReference type="HAMAP-Rule" id="MF_03004"/>
    </source>
</evidence>
<reference evidence="6 7" key="1">
    <citation type="submission" date="2019-06" db="EMBL/GenBank/DDBJ databases">
        <title>A chromosomal-level reference genome of Carpinus fangiana (Coryloideae, Betulaceae).</title>
        <authorList>
            <person name="Yang X."/>
            <person name="Wang Z."/>
            <person name="Zhang L."/>
            <person name="Hao G."/>
            <person name="Liu J."/>
            <person name="Yang Y."/>
        </authorList>
    </citation>
    <scope>NUCLEOTIDE SEQUENCE [LARGE SCALE GENOMIC DNA]</scope>
    <source>
        <strain evidence="6">Cfa_2016G</strain>
        <tissue evidence="6">Leaf</tissue>
    </source>
</reference>
<dbReference type="OrthoDB" id="417252at2759"/>
<dbReference type="GO" id="GO:0001732">
    <property type="term" value="P:formation of cytoplasmic translation initiation complex"/>
    <property type="evidence" value="ECO:0007669"/>
    <property type="project" value="UniProtKB-UniRule"/>
</dbReference>
<dbReference type="SMART" id="SM01186">
    <property type="entry name" value="eIF3_N"/>
    <property type="match status" value="1"/>
</dbReference>
<dbReference type="CDD" id="cd21378">
    <property type="entry name" value="eIF3E"/>
    <property type="match status" value="1"/>
</dbReference>
<evidence type="ECO:0000256" key="1">
    <source>
        <dbReference type="ARBA" id="ARBA00022490"/>
    </source>
</evidence>
<dbReference type="GO" id="GO:0003743">
    <property type="term" value="F:translation initiation factor activity"/>
    <property type="evidence" value="ECO:0007669"/>
    <property type="project" value="UniProtKB-UniRule"/>
</dbReference>
<sequence>MASYDLTPRIAPHLDRHLVFPILEFLQERRLHEDEQILKSKIELLNKTNMVDYAMDIHKSLYHAEEVPQDMVDRRAEVVGRLKALEEAAAPLVTFLQNPNAVQELRADKQYNLQMLSERYQNFASPMNQVQNRIWLMHWSLFIFFNHDNGRTQIIDLFNQDKYLNAIQTSAPHLLRYLATAFIVNKRRRPQFKEFIKVIQQEQHSYKDPITEFLACVYVNYDFDGAQKKMKECEEVSLRSMLVKIFFSVYLVLAEKLNLNYEEAERWIVNLIRGSKLDAKIDSHLGTVIMEPNHPNVYEQLIDHTKALSGRTYKLVSQLLEHAQAAQPAR</sequence>
<comment type="subunit">
    <text evidence="4">Component of the eukaryotic translation initiation factor 3 (eIF-3) complex.</text>
</comment>
<dbReference type="EMBL" id="CM017327">
    <property type="protein sequence ID" value="KAE8098731.1"/>
    <property type="molecule type" value="Genomic_DNA"/>
</dbReference>
<dbReference type="PIRSF" id="PIRSF016255">
    <property type="entry name" value="eIF3e_su6"/>
    <property type="match status" value="1"/>
</dbReference>
<dbReference type="GO" id="GO:0033290">
    <property type="term" value="C:eukaryotic 48S preinitiation complex"/>
    <property type="evidence" value="ECO:0007669"/>
    <property type="project" value="UniProtKB-UniRule"/>
</dbReference>
<comment type="similarity">
    <text evidence="4">Belongs to the eIF-3 subunit E family.</text>
</comment>
<dbReference type="InterPro" id="IPR000717">
    <property type="entry name" value="PCI_dom"/>
</dbReference>
<organism evidence="6 7">
    <name type="scientific">Carpinus fangiana</name>
    <dbReference type="NCBI Taxonomy" id="176857"/>
    <lineage>
        <taxon>Eukaryota</taxon>
        <taxon>Viridiplantae</taxon>
        <taxon>Streptophyta</taxon>
        <taxon>Embryophyta</taxon>
        <taxon>Tracheophyta</taxon>
        <taxon>Spermatophyta</taxon>
        <taxon>Magnoliopsida</taxon>
        <taxon>eudicotyledons</taxon>
        <taxon>Gunneridae</taxon>
        <taxon>Pentapetalae</taxon>
        <taxon>rosids</taxon>
        <taxon>fabids</taxon>
        <taxon>Fagales</taxon>
        <taxon>Betulaceae</taxon>
        <taxon>Carpinus</taxon>
    </lineage>
</organism>
<comment type="subcellular location">
    <subcellularLocation>
        <location evidence="4">Cytoplasm</location>
    </subcellularLocation>
</comment>